<sequence>VIFLSIDRVQFHIHKANMQVAAAGFSSDLIRILSNDGAVNLTETAATLELLFAFLYPKRHPTLTGITFETLELVAEAAEKYEVYAAINICISRMREKVKEYPIEVLNYAFKHGYTDLINQAGPLTINLSFQKIADRMAPSLLAPWVRFFHFIPKTPLISSSYVTTSGG</sequence>
<evidence type="ECO:0008006" key="3">
    <source>
        <dbReference type="Google" id="ProtNLM"/>
    </source>
</evidence>
<gene>
    <name evidence="1" type="ORF">BDZ94DRAFT_1171296</name>
</gene>
<dbReference type="EMBL" id="MU150313">
    <property type="protein sequence ID" value="KAF9459612.1"/>
    <property type="molecule type" value="Genomic_DNA"/>
</dbReference>
<dbReference type="OrthoDB" id="3184970at2759"/>
<dbReference type="AlphaFoldDB" id="A0A9P5XZR7"/>
<name>A0A9P5XZR7_9AGAR</name>
<comment type="caution">
    <text evidence="1">The sequence shown here is derived from an EMBL/GenBank/DDBJ whole genome shotgun (WGS) entry which is preliminary data.</text>
</comment>
<keyword evidence="2" id="KW-1185">Reference proteome</keyword>
<evidence type="ECO:0000313" key="2">
    <source>
        <dbReference type="Proteomes" id="UP000807353"/>
    </source>
</evidence>
<dbReference type="InterPro" id="IPR011333">
    <property type="entry name" value="SKP1/BTB/POZ_sf"/>
</dbReference>
<evidence type="ECO:0000313" key="1">
    <source>
        <dbReference type="EMBL" id="KAF9459612.1"/>
    </source>
</evidence>
<organism evidence="1 2">
    <name type="scientific">Collybia nuda</name>
    <dbReference type="NCBI Taxonomy" id="64659"/>
    <lineage>
        <taxon>Eukaryota</taxon>
        <taxon>Fungi</taxon>
        <taxon>Dikarya</taxon>
        <taxon>Basidiomycota</taxon>
        <taxon>Agaricomycotina</taxon>
        <taxon>Agaricomycetes</taxon>
        <taxon>Agaricomycetidae</taxon>
        <taxon>Agaricales</taxon>
        <taxon>Tricholomatineae</taxon>
        <taxon>Clitocybaceae</taxon>
        <taxon>Collybia</taxon>
    </lineage>
</organism>
<dbReference type="Proteomes" id="UP000807353">
    <property type="component" value="Unassembled WGS sequence"/>
</dbReference>
<protein>
    <recommendedName>
        <fullName evidence="3">BTB domain-containing protein</fullName>
    </recommendedName>
</protein>
<feature type="non-terminal residue" evidence="1">
    <location>
        <position position="1"/>
    </location>
</feature>
<dbReference type="Gene3D" id="3.30.710.10">
    <property type="entry name" value="Potassium Channel Kv1.1, Chain A"/>
    <property type="match status" value="1"/>
</dbReference>
<reference evidence="1" key="1">
    <citation type="submission" date="2020-11" db="EMBL/GenBank/DDBJ databases">
        <authorList>
            <consortium name="DOE Joint Genome Institute"/>
            <person name="Ahrendt S."/>
            <person name="Riley R."/>
            <person name="Andreopoulos W."/>
            <person name="Labutti K."/>
            <person name="Pangilinan J."/>
            <person name="Ruiz-Duenas F.J."/>
            <person name="Barrasa J.M."/>
            <person name="Sanchez-Garcia M."/>
            <person name="Camarero S."/>
            <person name="Miyauchi S."/>
            <person name="Serrano A."/>
            <person name="Linde D."/>
            <person name="Babiker R."/>
            <person name="Drula E."/>
            <person name="Ayuso-Fernandez I."/>
            <person name="Pacheco R."/>
            <person name="Padilla G."/>
            <person name="Ferreira P."/>
            <person name="Barriuso J."/>
            <person name="Kellner H."/>
            <person name="Castanera R."/>
            <person name="Alfaro M."/>
            <person name="Ramirez L."/>
            <person name="Pisabarro A.G."/>
            <person name="Kuo A."/>
            <person name="Tritt A."/>
            <person name="Lipzen A."/>
            <person name="He G."/>
            <person name="Yan M."/>
            <person name="Ng V."/>
            <person name="Cullen D."/>
            <person name="Martin F."/>
            <person name="Rosso M.-N."/>
            <person name="Henrissat B."/>
            <person name="Hibbett D."/>
            <person name="Martinez A.T."/>
            <person name="Grigoriev I.V."/>
        </authorList>
    </citation>
    <scope>NUCLEOTIDE SEQUENCE</scope>
    <source>
        <strain evidence="1">CBS 247.69</strain>
    </source>
</reference>
<proteinExistence type="predicted"/>
<accession>A0A9P5XZR7</accession>